<keyword evidence="2" id="KW-1003">Cell membrane</keyword>
<dbReference type="RefSeq" id="WP_212818564.1">
    <property type="nucleotide sequence ID" value="NZ_AP023415.1"/>
</dbReference>
<evidence type="ECO:0000256" key="9">
    <source>
        <dbReference type="ARBA" id="ARBA00023136"/>
    </source>
</evidence>
<dbReference type="Proteomes" id="UP000681343">
    <property type="component" value="Chromosome"/>
</dbReference>
<evidence type="ECO:0000256" key="12">
    <source>
        <dbReference type="NCBIfam" id="TIGR04265"/>
    </source>
</evidence>
<dbReference type="GO" id="GO:0008808">
    <property type="term" value="F:cardiolipin synthase activity"/>
    <property type="evidence" value="ECO:0007669"/>
    <property type="project" value="UniProtKB-UniRule"/>
</dbReference>
<gene>
    <name evidence="15" type="ORF">MM35RIKEN_02150</name>
</gene>
<keyword evidence="11" id="KW-1208">Phospholipid metabolism</keyword>
<dbReference type="PROSITE" id="PS50035">
    <property type="entry name" value="PLD"/>
    <property type="match status" value="2"/>
</dbReference>
<proteinExistence type="predicted"/>
<keyword evidence="10" id="KW-0594">Phospholipid biosynthesis</keyword>
<dbReference type="SUPFAM" id="SSF56024">
    <property type="entry name" value="Phospholipase D/nuclease"/>
    <property type="match status" value="2"/>
</dbReference>
<dbReference type="GO" id="GO:0005886">
    <property type="term" value="C:plasma membrane"/>
    <property type="evidence" value="ECO:0007669"/>
    <property type="project" value="UniProtKB-SubCell"/>
</dbReference>
<evidence type="ECO:0000256" key="4">
    <source>
        <dbReference type="ARBA" id="ARBA00022679"/>
    </source>
</evidence>
<keyword evidence="8" id="KW-0443">Lipid metabolism</keyword>
<dbReference type="Pfam" id="PF13091">
    <property type="entry name" value="PLDc_2"/>
    <property type="match status" value="2"/>
</dbReference>
<keyword evidence="7 13" id="KW-1133">Transmembrane helix</keyword>
<keyword evidence="9 13" id="KW-0472">Membrane</keyword>
<feature type="domain" description="PLD phosphodiesterase" evidence="14">
    <location>
        <begin position="421"/>
        <end position="448"/>
    </location>
</feature>
<name>A0A810PZV7_9FIRM</name>
<dbReference type="EMBL" id="AP023415">
    <property type="protein sequence ID" value="BCK78023.1"/>
    <property type="molecule type" value="Genomic_DNA"/>
</dbReference>
<dbReference type="GO" id="GO:0032049">
    <property type="term" value="P:cardiolipin biosynthetic process"/>
    <property type="evidence" value="ECO:0007669"/>
    <property type="project" value="UniProtKB-UniRule"/>
</dbReference>
<protein>
    <recommendedName>
        <fullName evidence="12">Cardiolipin synthase</fullName>
        <ecNumber evidence="12">2.7.8.-</ecNumber>
    </recommendedName>
</protein>
<feature type="transmembrane region" description="Helical" evidence="13">
    <location>
        <begin position="67"/>
        <end position="87"/>
    </location>
</feature>
<feature type="transmembrane region" description="Helical" evidence="13">
    <location>
        <begin position="12"/>
        <end position="31"/>
    </location>
</feature>
<keyword evidence="5 13" id="KW-0812">Transmembrane</keyword>
<evidence type="ECO:0000256" key="5">
    <source>
        <dbReference type="ARBA" id="ARBA00022692"/>
    </source>
</evidence>
<evidence type="ECO:0000256" key="13">
    <source>
        <dbReference type="SAM" id="Phobius"/>
    </source>
</evidence>
<dbReference type="InterPro" id="IPR025202">
    <property type="entry name" value="PLD-like_dom"/>
</dbReference>
<evidence type="ECO:0000256" key="11">
    <source>
        <dbReference type="ARBA" id="ARBA00023264"/>
    </source>
</evidence>
<evidence type="ECO:0000256" key="6">
    <source>
        <dbReference type="ARBA" id="ARBA00022737"/>
    </source>
</evidence>
<dbReference type="PANTHER" id="PTHR21248:SF22">
    <property type="entry name" value="PHOSPHOLIPASE D"/>
    <property type="match status" value="1"/>
</dbReference>
<keyword evidence="4" id="KW-0808">Transferase</keyword>
<evidence type="ECO:0000256" key="10">
    <source>
        <dbReference type="ARBA" id="ARBA00023209"/>
    </source>
</evidence>
<evidence type="ECO:0000256" key="2">
    <source>
        <dbReference type="ARBA" id="ARBA00022475"/>
    </source>
</evidence>
<reference evidence="15" key="1">
    <citation type="submission" date="2020-09" db="EMBL/GenBank/DDBJ databases">
        <title>New species isolated from human feces.</title>
        <authorList>
            <person name="Kitahara M."/>
            <person name="Shigeno Y."/>
            <person name="Shime M."/>
            <person name="Matsumoto Y."/>
            <person name="Nakamura S."/>
            <person name="Motooka D."/>
            <person name="Fukuoka S."/>
            <person name="Nishikawa H."/>
            <person name="Benno Y."/>
        </authorList>
    </citation>
    <scope>NUCLEOTIDE SEQUENCE</scope>
    <source>
        <strain evidence="15">MM35</strain>
    </source>
</reference>
<organism evidence="15 16">
    <name type="scientific">Vescimonas fastidiosa</name>
    <dbReference type="NCBI Taxonomy" id="2714353"/>
    <lineage>
        <taxon>Bacteria</taxon>
        <taxon>Bacillati</taxon>
        <taxon>Bacillota</taxon>
        <taxon>Clostridia</taxon>
        <taxon>Eubacteriales</taxon>
        <taxon>Oscillospiraceae</taxon>
        <taxon>Vescimonas</taxon>
    </lineage>
</organism>
<dbReference type="EC" id="2.7.8.-" evidence="12"/>
<keyword evidence="6" id="KW-0677">Repeat</keyword>
<evidence type="ECO:0000256" key="3">
    <source>
        <dbReference type="ARBA" id="ARBA00022516"/>
    </source>
</evidence>
<sequence length="507" mass="57884">MKRSYKRIIGSRLIVTALAVLIQLTWLWGLLEFLAPYALPINIVLTVLAVLFVLYVASKRDEPAYKILWLICILAFPLFGAILYLGFGDKKTSRPLHRRLEKAVAEIGPPKAEADAAHELEQESPHMAQIFHYASRLSRYPVQRNRDARYYPSGEAMFPVMLRALEQAEKYIYLEYFIISEGKMWQSMLATLVQKAACGVDVRIIYDDLGSLTTLPPGYAEYLRRRNIKCVSFNPMRLFLSGTLNNRDHRKILVIDGKVAFSGGINLADEYINRIEKYGYWKDGGFRLEGPAVQNYAQMFAEFWNAFSKDPLTLPDSCGSCPPEQGDGYVLPYCDSPANRDAVSNHLYMELLGQATQYAWFFTPYLMLGDTLLDAFVRAAQRGVDVRIFVPGVPDKKLAYRMTQSFFRPLLEAGVRIYTYTPGFLHAKACLLDDEIGMLGTVNLDYRSLFLHFECNALFYRASLLRDLKQDFEETLPLCKEITQQDLRKALHSRMVDSVLRIISPLC</sequence>
<dbReference type="CDD" id="cd09154">
    <property type="entry name" value="PLDc_SMU_988_like_1"/>
    <property type="match status" value="1"/>
</dbReference>
<dbReference type="Pfam" id="PF13396">
    <property type="entry name" value="PLDc_N"/>
    <property type="match status" value="1"/>
</dbReference>
<keyword evidence="3" id="KW-0444">Lipid biosynthesis</keyword>
<evidence type="ECO:0000259" key="14">
    <source>
        <dbReference type="PROSITE" id="PS50035"/>
    </source>
</evidence>
<dbReference type="CDD" id="cd09160">
    <property type="entry name" value="PLDc_SMU_988_like_2"/>
    <property type="match status" value="1"/>
</dbReference>
<feature type="domain" description="PLD phosphodiesterase" evidence="14">
    <location>
        <begin position="244"/>
        <end position="271"/>
    </location>
</feature>
<evidence type="ECO:0000256" key="7">
    <source>
        <dbReference type="ARBA" id="ARBA00022989"/>
    </source>
</evidence>
<dbReference type="InterPro" id="IPR001736">
    <property type="entry name" value="PLipase_D/transphosphatidylase"/>
</dbReference>
<evidence type="ECO:0000256" key="1">
    <source>
        <dbReference type="ARBA" id="ARBA00004651"/>
    </source>
</evidence>
<dbReference type="PANTHER" id="PTHR21248">
    <property type="entry name" value="CARDIOLIPIN SYNTHASE"/>
    <property type="match status" value="1"/>
</dbReference>
<dbReference type="KEGG" id="vfa:MM35RIKEN_02150"/>
<comment type="subcellular location">
    <subcellularLocation>
        <location evidence="1">Cell membrane</location>
        <topology evidence="1">Multi-pass membrane protein</topology>
    </subcellularLocation>
</comment>
<feature type="transmembrane region" description="Helical" evidence="13">
    <location>
        <begin position="37"/>
        <end position="55"/>
    </location>
</feature>
<dbReference type="InterPro" id="IPR027379">
    <property type="entry name" value="CLS_N"/>
</dbReference>
<dbReference type="AlphaFoldDB" id="A0A810PZV7"/>
<evidence type="ECO:0000313" key="16">
    <source>
        <dbReference type="Proteomes" id="UP000681343"/>
    </source>
</evidence>
<dbReference type="Gene3D" id="3.30.870.10">
    <property type="entry name" value="Endonuclease Chain A"/>
    <property type="match status" value="2"/>
</dbReference>
<dbReference type="InterPro" id="IPR022924">
    <property type="entry name" value="Cardiolipin_synthase"/>
</dbReference>
<dbReference type="NCBIfam" id="TIGR04265">
    <property type="entry name" value="bac_cardiolipin"/>
    <property type="match status" value="1"/>
</dbReference>
<evidence type="ECO:0000313" key="15">
    <source>
        <dbReference type="EMBL" id="BCK78023.1"/>
    </source>
</evidence>
<keyword evidence="16" id="KW-1185">Reference proteome</keyword>
<evidence type="ECO:0000256" key="8">
    <source>
        <dbReference type="ARBA" id="ARBA00023098"/>
    </source>
</evidence>
<dbReference type="SMART" id="SM00155">
    <property type="entry name" value="PLDc"/>
    <property type="match status" value="2"/>
</dbReference>
<accession>A0A810PZV7</accession>